<dbReference type="AlphaFoldDB" id="A9NWU1"/>
<evidence type="ECO:0000256" key="3">
    <source>
        <dbReference type="ARBA" id="ARBA00022692"/>
    </source>
</evidence>
<dbReference type="PANTHER" id="PTHR23291">
    <property type="entry name" value="BAX INHIBITOR-RELATED"/>
    <property type="match status" value="1"/>
</dbReference>
<dbReference type="PANTHER" id="PTHR23291:SF32">
    <property type="entry name" value="BAX INHIBITOR 1"/>
    <property type="match status" value="1"/>
</dbReference>
<reference evidence="7" key="1">
    <citation type="journal article" date="2008" name="BMC Genomics">
        <title>A conifer genomics resource of 200,000 spruce (Picea spp.) ESTs and 6,464 high-quality, sequence-finished full-length cDNAs for Sitka spruce (Picea sitchensis).</title>
        <authorList>
            <person name="Ralph S.G."/>
            <person name="Chun H.J."/>
            <person name="Kolosova N."/>
            <person name="Cooper D."/>
            <person name="Oddy C."/>
            <person name="Ritland C.E."/>
            <person name="Kirkpatrick R."/>
            <person name="Moore R."/>
            <person name="Barber S."/>
            <person name="Holt R.A."/>
            <person name="Jones S.J."/>
            <person name="Marra M.A."/>
            <person name="Douglas C.J."/>
            <person name="Ritland K."/>
            <person name="Bohlmann J."/>
        </authorList>
    </citation>
    <scope>NUCLEOTIDE SEQUENCE</scope>
    <source>
        <tissue evidence="7">Green portion of the leader tissue</tissue>
    </source>
</reference>
<protein>
    <recommendedName>
        <fullName evidence="8">Bax inhibitor 1</fullName>
    </recommendedName>
</protein>
<evidence type="ECO:0000256" key="1">
    <source>
        <dbReference type="ARBA" id="ARBA00004141"/>
    </source>
</evidence>
<dbReference type="GO" id="GO:0016020">
    <property type="term" value="C:membrane"/>
    <property type="evidence" value="ECO:0007669"/>
    <property type="project" value="UniProtKB-SubCell"/>
</dbReference>
<feature type="transmembrane region" description="Helical" evidence="6">
    <location>
        <begin position="184"/>
        <end position="202"/>
    </location>
</feature>
<name>A9NWU1_PICSI</name>
<proteinExistence type="evidence at transcript level"/>
<comment type="similarity">
    <text evidence="2 6">Belongs to the BI1 family.</text>
</comment>
<sequence length="257" mass="28573">MASYTSNYGRGYRSTNQSFGYASWDYHTLKNLRKISPAVQNHLKRVYLSLSSAFVAAAVGVYLHLVWNIGGLLTGLAFMGCLIWLLSIPTYSYNENKRIMLLMAAALLNGASLGPLIDIVINIDPSVLATAFLGTGLAFVCFSGAAILARRREFIFLGGLLGSGVSILLWLQFASAIFGGSNSIHMFETYFGLLLFLGYIIFDTQMIIERADNGDYDYVKHSLELFTDFAAVFVRLLIIMTRNAASRSEKEKRKRRD</sequence>
<feature type="transmembrane region" description="Helical" evidence="6">
    <location>
        <begin position="99"/>
        <end position="121"/>
    </location>
</feature>
<dbReference type="Pfam" id="PF01027">
    <property type="entry name" value="Bax1-I"/>
    <property type="match status" value="1"/>
</dbReference>
<evidence type="ECO:0000256" key="5">
    <source>
        <dbReference type="ARBA" id="ARBA00023136"/>
    </source>
</evidence>
<dbReference type="CDD" id="cd10430">
    <property type="entry name" value="BI-1"/>
    <property type="match status" value="1"/>
</dbReference>
<evidence type="ECO:0008006" key="8">
    <source>
        <dbReference type="Google" id="ProtNLM"/>
    </source>
</evidence>
<evidence type="ECO:0000256" key="4">
    <source>
        <dbReference type="ARBA" id="ARBA00022989"/>
    </source>
</evidence>
<dbReference type="InterPro" id="IPR006214">
    <property type="entry name" value="Bax_inhibitor_1-related"/>
</dbReference>
<evidence type="ECO:0000256" key="6">
    <source>
        <dbReference type="RuleBase" id="RU004379"/>
    </source>
</evidence>
<keyword evidence="5 6" id="KW-0472">Membrane</keyword>
<accession>A9NWU1</accession>
<feature type="transmembrane region" description="Helical" evidence="6">
    <location>
        <begin position="127"/>
        <end position="148"/>
    </location>
</feature>
<feature type="transmembrane region" description="Helical" evidence="6">
    <location>
        <begin position="69"/>
        <end position="87"/>
    </location>
</feature>
<keyword evidence="3 6" id="KW-0812">Transmembrane</keyword>
<comment type="subcellular location">
    <subcellularLocation>
        <location evidence="1">Membrane</location>
        <topology evidence="1">Multi-pass membrane protein</topology>
    </subcellularLocation>
</comment>
<evidence type="ECO:0000313" key="7">
    <source>
        <dbReference type="EMBL" id="ABK25102.1"/>
    </source>
</evidence>
<dbReference type="EMBL" id="EF085806">
    <property type="protein sequence ID" value="ABK25102.1"/>
    <property type="molecule type" value="mRNA"/>
</dbReference>
<keyword evidence="4 6" id="KW-1133">Transmembrane helix</keyword>
<feature type="transmembrane region" description="Helical" evidence="6">
    <location>
        <begin position="155"/>
        <end position="178"/>
    </location>
</feature>
<evidence type="ECO:0000256" key="2">
    <source>
        <dbReference type="ARBA" id="ARBA00010350"/>
    </source>
</evidence>
<feature type="transmembrane region" description="Helical" evidence="6">
    <location>
        <begin position="46"/>
        <end position="63"/>
    </location>
</feature>
<dbReference type="OMA" id="ALCQMHE"/>
<organism evidence="7">
    <name type="scientific">Picea sitchensis</name>
    <name type="common">Sitka spruce</name>
    <name type="synonym">Pinus sitchensis</name>
    <dbReference type="NCBI Taxonomy" id="3332"/>
    <lineage>
        <taxon>Eukaryota</taxon>
        <taxon>Viridiplantae</taxon>
        <taxon>Streptophyta</taxon>
        <taxon>Embryophyta</taxon>
        <taxon>Tracheophyta</taxon>
        <taxon>Spermatophyta</taxon>
        <taxon>Pinopsida</taxon>
        <taxon>Pinidae</taxon>
        <taxon>Conifers I</taxon>
        <taxon>Pinales</taxon>
        <taxon>Pinaceae</taxon>
        <taxon>Picea</taxon>
    </lineage>
</organism>